<feature type="domain" description="TonB-dependent receptor-like beta-barrel" evidence="6">
    <location>
        <begin position="452"/>
        <end position="877"/>
    </location>
</feature>
<keyword evidence="4" id="KW-0798">TonB box</keyword>
<comment type="subcellular location">
    <subcellularLocation>
        <location evidence="1 4">Cell outer membrane</location>
    </subcellularLocation>
</comment>
<evidence type="ECO:0000313" key="8">
    <source>
        <dbReference type="EMBL" id="TWB38584.1"/>
    </source>
</evidence>
<dbReference type="Pfam" id="PF00593">
    <property type="entry name" value="TonB_dep_Rec_b-barrel"/>
    <property type="match status" value="1"/>
</dbReference>
<dbReference type="AlphaFoldDB" id="A0A560GYL0"/>
<evidence type="ECO:0000313" key="9">
    <source>
        <dbReference type="Proteomes" id="UP000315751"/>
    </source>
</evidence>
<dbReference type="Proteomes" id="UP000315751">
    <property type="component" value="Unassembled WGS sequence"/>
</dbReference>
<evidence type="ECO:0000256" key="1">
    <source>
        <dbReference type="ARBA" id="ARBA00004442"/>
    </source>
</evidence>
<gene>
    <name evidence="8" type="ORF">FBZ90_11273</name>
</gene>
<dbReference type="NCBIfam" id="TIGR01782">
    <property type="entry name" value="TonB-Xanth-Caul"/>
    <property type="match status" value="1"/>
</dbReference>
<dbReference type="EMBL" id="VITR01000012">
    <property type="protein sequence ID" value="TWB38584.1"/>
    <property type="molecule type" value="Genomic_DNA"/>
</dbReference>
<sequence length="911" mass="99439">MRYNTKKITKFLGGLLASCAFAVMGSAYAADDAGGDLDEIVVTGYKQSIARALDLKRDAIGSRESILADDVAAFPDLNVAEALQRVPGITITRDGGEGRQVSMRGLGPDFTLVKINGMEALGTTQSIDARGGTNRSRSFDFNLFAAELFNRVDVLKSSSAQDEEGGIAGTVDLRTPKPFDYNKFTFSTAAKMAYGENSGEVDPRAALLISDTFGDGKYGALFSAAFSRRSVVEQGYSTVRWASGGWNLNNVSSSVDPAIKARLNSTAANALYYPRYFRYDEYVQDQKRLGLTAAFQARPADWIDMDLDLLYGKLKTDREEYNFDAFSFATSNTNGAGTGLPQTIVDSLAVDGNNIVAGSFRNVDIRSDNQLYQDTTDFYAASLKTHLRPTDDLKVDLFGGYQEADFHDRQTGTYFWSPNTSFSFDLRDNDRVAKQTYGVGLTNPADWQFYQARLRRQMVGNTFGTGQVDATYSLGDVDLKSGLDWRRFNYDSTSNSYDSITNLLGRNLRGVSLTDSALSGIVTTVPYNFGTGLGTSGLPSRWIVADLNKVSSALGLDTVAVPVGTGFPQGVQETTKAGYVQADWRSQLFGLPFTGNVGVRVVRTDTDSYDRDPSFPAVSFHRDYTDVLPAMNLVLETSADTRVRLDANRNVTRPSLSSLVPAISSVNTSGKTVTFGNPNLDPYRATSVDLSAEWYFGKQGIVAAQPFYKKIDSFIVDGVTTMKYSQSGLPASLVPAGDGDVSYTFYQPVNGQGANVYGVELMYQQGLDFLPAPFNNLGYLLNYTYAHSRAEYKLASGGTGMYDLTGLSRNSANATLYYETEKYGGRVSVNYRDGYLASVPGGNGNDVAGYHGSLNLDVSFFYNVTDKLKVTLEGVNLTNQAENEYVDSKGDRVYSYTRSGAQYLLGARYSY</sequence>
<evidence type="ECO:0000256" key="5">
    <source>
        <dbReference type="SAM" id="SignalP"/>
    </source>
</evidence>
<comment type="caution">
    <text evidence="8">The sequence shown here is derived from an EMBL/GenBank/DDBJ whole genome shotgun (WGS) entry which is preliminary data.</text>
</comment>
<protein>
    <submittedName>
        <fullName evidence="8">TonB-dependent receptor</fullName>
    </submittedName>
</protein>
<dbReference type="Gene3D" id="2.170.130.10">
    <property type="entry name" value="TonB-dependent receptor, plug domain"/>
    <property type="match status" value="1"/>
</dbReference>
<keyword evidence="5" id="KW-0732">Signal</keyword>
<evidence type="ECO:0000256" key="3">
    <source>
        <dbReference type="ARBA" id="ARBA00023237"/>
    </source>
</evidence>
<keyword evidence="3" id="KW-0998">Cell outer membrane</keyword>
<dbReference type="InterPro" id="IPR010104">
    <property type="entry name" value="TonB_rcpt_bac"/>
</dbReference>
<keyword evidence="2 4" id="KW-0472">Membrane</keyword>
<dbReference type="SUPFAM" id="SSF56935">
    <property type="entry name" value="Porins"/>
    <property type="match status" value="1"/>
</dbReference>
<reference evidence="8 9" key="1">
    <citation type="submission" date="2019-06" db="EMBL/GenBank/DDBJ databases">
        <title>Genomic Encyclopedia of Type Strains, Phase IV (KMG-V): Genome sequencing to study the core and pangenomes of soil and plant-associated prokaryotes.</title>
        <authorList>
            <person name="Whitman W."/>
        </authorList>
    </citation>
    <scope>NUCLEOTIDE SEQUENCE [LARGE SCALE GENOMIC DNA]</scope>
    <source>
        <strain evidence="8 9">BR 11622</strain>
    </source>
</reference>
<dbReference type="InterPro" id="IPR037066">
    <property type="entry name" value="Plug_dom_sf"/>
</dbReference>
<dbReference type="InterPro" id="IPR000531">
    <property type="entry name" value="Beta-barrel_TonB"/>
</dbReference>
<dbReference type="Gene3D" id="2.40.170.20">
    <property type="entry name" value="TonB-dependent receptor, beta-barrel domain"/>
    <property type="match status" value="1"/>
</dbReference>
<dbReference type="PANTHER" id="PTHR40980:SF3">
    <property type="entry name" value="TONB-DEPENDENT RECEPTOR-LIKE BETA-BARREL DOMAIN-CONTAINING PROTEIN"/>
    <property type="match status" value="1"/>
</dbReference>
<keyword evidence="9" id="KW-1185">Reference proteome</keyword>
<evidence type="ECO:0000256" key="2">
    <source>
        <dbReference type="ARBA" id="ARBA00023136"/>
    </source>
</evidence>
<comment type="similarity">
    <text evidence="4">Belongs to the TonB-dependent receptor family.</text>
</comment>
<dbReference type="GO" id="GO:0009279">
    <property type="term" value="C:cell outer membrane"/>
    <property type="evidence" value="ECO:0007669"/>
    <property type="project" value="UniProtKB-SubCell"/>
</dbReference>
<accession>A0A560GYL0</accession>
<dbReference type="InterPro" id="IPR036942">
    <property type="entry name" value="Beta-barrel_TonB_sf"/>
</dbReference>
<feature type="signal peptide" evidence="5">
    <location>
        <begin position="1"/>
        <end position="29"/>
    </location>
</feature>
<dbReference type="OrthoDB" id="5476657at2"/>
<organism evidence="8 9">
    <name type="scientific">Nitrospirillum amazonense</name>
    <dbReference type="NCBI Taxonomy" id="28077"/>
    <lineage>
        <taxon>Bacteria</taxon>
        <taxon>Pseudomonadati</taxon>
        <taxon>Pseudomonadota</taxon>
        <taxon>Alphaproteobacteria</taxon>
        <taxon>Rhodospirillales</taxon>
        <taxon>Azospirillaceae</taxon>
        <taxon>Nitrospirillum</taxon>
    </lineage>
</organism>
<dbReference type="PANTHER" id="PTHR40980">
    <property type="entry name" value="PLUG DOMAIN-CONTAINING PROTEIN"/>
    <property type="match status" value="1"/>
</dbReference>
<evidence type="ECO:0000259" key="7">
    <source>
        <dbReference type="Pfam" id="PF07715"/>
    </source>
</evidence>
<evidence type="ECO:0000256" key="4">
    <source>
        <dbReference type="RuleBase" id="RU003357"/>
    </source>
</evidence>
<dbReference type="InterPro" id="IPR012910">
    <property type="entry name" value="Plug_dom"/>
</dbReference>
<feature type="domain" description="TonB-dependent receptor plug" evidence="7">
    <location>
        <begin position="56"/>
        <end position="170"/>
    </location>
</feature>
<dbReference type="CDD" id="cd01347">
    <property type="entry name" value="ligand_gated_channel"/>
    <property type="match status" value="1"/>
</dbReference>
<proteinExistence type="inferred from homology"/>
<keyword evidence="8" id="KW-0675">Receptor</keyword>
<name>A0A560GYL0_9PROT</name>
<feature type="chain" id="PRO_5021737603" evidence="5">
    <location>
        <begin position="30"/>
        <end position="911"/>
    </location>
</feature>
<dbReference type="Pfam" id="PF07715">
    <property type="entry name" value="Plug"/>
    <property type="match status" value="1"/>
</dbReference>
<evidence type="ECO:0000259" key="6">
    <source>
        <dbReference type="Pfam" id="PF00593"/>
    </source>
</evidence>